<evidence type="ECO:0000313" key="3">
    <source>
        <dbReference type="EMBL" id="ORY20621.1"/>
    </source>
</evidence>
<dbReference type="InterPro" id="IPR036514">
    <property type="entry name" value="SGNH_hydro_sf"/>
</dbReference>
<accession>A0A1Y2ADM4</accession>
<dbReference type="AlphaFoldDB" id="A0A1Y2ADM4"/>
<reference evidence="3 4" key="1">
    <citation type="submission" date="2016-08" db="EMBL/GenBank/DDBJ databases">
        <title>A Parts List for Fungal Cellulosomes Revealed by Comparative Genomics.</title>
        <authorList>
            <consortium name="DOE Joint Genome Institute"/>
            <person name="Haitjema C.H."/>
            <person name="Gilmore S.P."/>
            <person name="Henske J.K."/>
            <person name="Solomon K.V."/>
            <person name="De Groot R."/>
            <person name="Kuo A."/>
            <person name="Mondo S.J."/>
            <person name="Salamov A.A."/>
            <person name="Labutti K."/>
            <person name="Zhao Z."/>
            <person name="Chiniquy J."/>
            <person name="Barry K."/>
            <person name="Brewer H.M."/>
            <person name="Purvine S.O."/>
            <person name="Wright A.T."/>
            <person name="Boxma B."/>
            <person name="Van Alen T."/>
            <person name="Hackstein J.H."/>
            <person name="Baker S.E."/>
            <person name="Grigoriev I.V."/>
            <person name="O'Malley M.A."/>
        </authorList>
    </citation>
    <scope>NUCLEOTIDE SEQUENCE [LARGE SCALE GENOMIC DNA]</scope>
    <source>
        <strain evidence="3 4">G1</strain>
    </source>
</reference>
<dbReference type="PANTHER" id="PTHR45648:SF22">
    <property type="entry name" value="GDSL LIPASE_ACYLHYDROLASE FAMILY PROTEIN (AFU_ORTHOLOGUE AFUA_4G14700)"/>
    <property type="match status" value="1"/>
</dbReference>
<protein>
    <recommendedName>
        <fullName evidence="5">SGNH hydrolase-type esterase domain-containing protein</fullName>
    </recommendedName>
</protein>
<dbReference type="SUPFAM" id="SSF52266">
    <property type="entry name" value="SGNH hydrolase"/>
    <property type="match status" value="1"/>
</dbReference>
<dbReference type="PANTHER" id="PTHR45648">
    <property type="entry name" value="GDSL LIPASE/ACYLHYDROLASE FAMILY PROTEIN (AFU_ORTHOLOGUE AFUA_4G14700)"/>
    <property type="match status" value="1"/>
</dbReference>
<dbReference type="InterPro" id="IPR001087">
    <property type="entry name" value="GDSL"/>
</dbReference>
<dbReference type="Gene3D" id="3.40.50.1110">
    <property type="entry name" value="SGNH hydrolase"/>
    <property type="match status" value="1"/>
</dbReference>
<dbReference type="EMBL" id="MCOG01000284">
    <property type="protein sequence ID" value="ORY20621.1"/>
    <property type="molecule type" value="Genomic_DNA"/>
</dbReference>
<organism evidence="3 4">
    <name type="scientific">Neocallimastix californiae</name>
    <dbReference type="NCBI Taxonomy" id="1754190"/>
    <lineage>
        <taxon>Eukaryota</taxon>
        <taxon>Fungi</taxon>
        <taxon>Fungi incertae sedis</taxon>
        <taxon>Chytridiomycota</taxon>
        <taxon>Chytridiomycota incertae sedis</taxon>
        <taxon>Neocallimastigomycetes</taxon>
        <taxon>Neocallimastigales</taxon>
        <taxon>Neocallimastigaceae</taxon>
        <taxon>Neocallimastix</taxon>
    </lineage>
</organism>
<evidence type="ECO:0008006" key="5">
    <source>
        <dbReference type="Google" id="ProtNLM"/>
    </source>
</evidence>
<evidence type="ECO:0000313" key="4">
    <source>
        <dbReference type="Proteomes" id="UP000193920"/>
    </source>
</evidence>
<feature type="chain" id="PRO_5012553494" description="SGNH hydrolase-type esterase domain-containing protein" evidence="2">
    <location>
        <begin position="26"/>
        <end position="359"/>
    </location>
</feature>
<evidence type="ECO:0000256" key="2">
    <source>
        <dbReference type="SAM" id="SignalP"/>
    </source>
</evidence>
<dbReference type="OrthoDB" id="1600564at2759"/>
<evidence type="ECO:0000256" key="1">
    <source>
        <dbReference type="ARBA" id="ARBA00022801"/>
    </source>
</evidence>
<comment type="caution">
    <text evidence="3">The sequence shown here is derived from an EMBL/GenBank/DDBJ whole genome shotgun (WGS) entry which is preliminary data.</text>
</comment>
<keyword evidence="1" id="KW-0378">Hydrolase</keyword>
<dbReference type="Pfam" id="PF00657">
    <property type="entry name" value="Lipase_GDSL"/>
    <property type="match status" value="1"/>
</dbReference>
<gene>
    <name evidence="3" type="ORF">LY90DRAFT_516646</name>
</gene>
<proteinExistence type="predicted"/>
<name>A0A1Y2ADM4_9FUNG</name>
<dbReference type="InterPro" id="IPR051058">
    <property type="entry name" value="GDSL_Est/Lipase"/>
</dbReference>
<keyword evidence="4" id="KW-1185">Reference proteome</keyword>
<dbReference type="GO" id="GO:0016788">
    <property type="term" value="F:hydrolase activity, acting on ester bonds"/>
    <property type="evidence" value="ECO:0007669"/>
    <property type="project" value="InterPro"/>
</dbReference>
<dbReference type="Proteomes" id="UP000193920">
    <property type="component" value="Unassembled WGS sequence"/>
</dbReference>
<keyword evidence="2" id="KW-0732">Signal</keyword>
<feature type="signal peptide" evidence="2">
    <location>
        <begin position="1"/>
        <end position="25"/>
    </location>
</feature>
<sequence>MNISNNYSIITILILILLLVNLNYAFTEKTPKNQKLVVRCRKKCQNTNRKLKRFCKKCLSLDKTDTNMIFEDYKIPEVNYDNRNSSIILLSNSTKFNYSKIENLIVFGDSHSAIDTNFIDMTYTGLNHSRGKNWPLYLIEFNHMKLWNYALGTSVINNKYSLERHDLKEQFEHFYENMSNGKRFNNVWNENNSLFVFWFGANDVNVLNQEVFDEVITDLFNIINKIYNIGGRNLLLFGAFPIHKNPLRASWYKHKNCTIDDCSVIKNEVSTFNNKIIEKGKIFFEKYKDVNIIYYSTVDIIEHIISNCNRYEFKNCINAWKFNKKNNLHEYFWVDSHISSRANKILAKNINDLLKSLNS</sequence>